<name>A0AAE3JSU3_9FIRM</name>
<dbReference type="AlphaFoldDB" id="A0AAE3JSU3"/>
<evidence type="ECO:0000256" key="1">
    <source>
        <dbReference type="SAM" id="MobiDB-lite"/>
    </source>
</evidence>
<feature type="compositionally biased region" description="Basic and acidic residues" evidence="1">
    <location>
        <begin position="46"/>
        <end position="58"/>
    </location>
</feature>
<sequence>MTKRKIMLITVCFAIFAISLLLSRQFFKSAGKRNMDVPAAGSEQIEDSKDTEEKRNTEEMTELEETERTAASEGAAEPEKVYSNGYSGGGETLALILGKKPELFTAALMCSSKWDGAYEPVTEAKTPVYFVIGESDEYYGSEPFKEAYQILYELYAEQGLAKSEIDNLLVLDIKEKNYFAGTKVTYQHGGVYLFCRDEKIMGWLFGH</sequence>
<accession>A0AAE3JSU3</accession>
<gene>
    <name evidence="2" type="ORF">L0N21_08950</name>
</gene>
<dbReference type="EMBL" id="JAKNFS010000010">
    <property type="protein sequence ID" value="MCG4765636.1"/>
    <property type="molecule type" value="Genomic_DNA"/>
</dbReference>
<comment type="caution">
    <text evidence="2">The sequence shown here is derived from an EMBL/GenBank/DDBJ whole genome shotgun (WGS) entry which is preliminary data.</text>
</comment>
<feature type="region of interest" description="Disordered" evidence="1">
    <location>
        <begin position="38"/>
        <end position="83"/>
    </location>
</feature>
<organism evidence="2 3">
    <name type="scientific">Fusicatenibacter saccharivorans</name>
    <dbReference type="NCBI Taxonomy" id="1150298"/>
    <lineage>
        <taxon>Bacteria</taxon>
        <taxon>Bacillati</taxon>
        <taxon>Bacillota</taxon>
        <taxon>Clostridia</taxon>
        <taxon>Lachnospirales</taxon>
        <taxon>Lachnospiraceae</taxon>
        <taxon>Fusicatenibacter</taxon>
    </lineage>
</organism>
<proteinExistence type="predicted"/>
<dbReference type="SUPFAM" id="SSF53474">
    <property type="entry name" value="alpha/beta-Hydrolases"/>
    <property type="match status" value="1"/>
</dbReference>
<dbReference type="Proteomes" id="UP001199915">
    <property type="component" value="Unassembled WGS sequence"/>
</dbReference>
<evidence type="ECO:0000313" key="2">
    <source>
        <dbReference type="EMBL" id="MCG4765636.1"/>
    </source>
</evidence>
<protein>
    <submittedName>
        <fullName evidence="2">Uncharacterized protein</fullName>
    </submittedName>
</protein>
<dbReference type="RefSeq" id="WP_238033188.1">
    <property type="nucleotide sequence ID" value="NZ_JAKNFS010000010.1"/>
</dbReference>
<reference evidence="2" key="1">
    <citation type="submission" date="2022-01" db="EMBL/GenBank/DDBJ databases">
        <title>Collection of gut derived symbiotic bacterial strains cultured from healthy donors.</title>
        <authorList>
            <person name="Lin H."/>
            <person name="Kohout C."/>
            <person name="Waligurski E."/>
            <person name="Pamer E.G."/>
        </authorList>
    </citation>
    <scope>NUCLEOTIDE SEQUENCE</scope>
    <source>
        <strain evidence="2">DFI.5.49</strain>
    </source>
</reference>
<dbReference type="Gene3D" id="3.40.50.1820">
    <property type="entry name" value="alpha/beta hydrolase"/>
    <property type="match status" value="1"/>
</dbReference>
<evidence type="ECO:0000313" key="3">
    <source>
        <dbReference type="Proteomes" id="UP001199915"/>
    </source>
</evidence>
<dbReference type="InterPro" id="IPR029058">
    <property type="entry name" value="AB_hydrolase_fold"/>
</dbReference>